<evidence type="ECO:0000259" key="3">
    <source>
        <dbReference type="Pfam" id="PF03358"/>
    </source>
</evidence>
<protein>
    <submittedName>
        <fullName evidence="4">Flavodoxin family protein</fullName>
    </submittedName>
</protein>
<organism evidence="4 5">
    <name type="scientific">Halonatronomonas betaini</name>
    <dbReference type="NCBI Taxonomy" id="2778430"/>
    <lineage>
        <taxon>Bacteria</taxon>
        <taxon>Bacillati</taxon>
        <taxon>Bacillota</taxon>
        <taxon>Clostridia</taxon>
        <taxon>Halanaerobiales</taxon>
        <taxon>Halarsenatibacteraceae</taxon>
        <taxon>Halonatronomonas</taxon>
    </lineage>
</organism>
<name>A0A931AX08_9FIRM</name>
<accession>A0A931AX08</accession>
<gene>
    <name evidence="4" type="ORF">I0Q91_04635</name>
</gene>
<dbReference type="InterPro" id="IPR005025">
    <property type="entry name" value="FMN_Rdtase-like_dom"/>
</dbReference>
<dbReference type="RefSeq" id="WP_270453208.1">
    <property type="nucleotide sequence ID" value="NZ_JADPIE010000002.1"/>
</dbReference>
<evidence type="ECO:0000256" key="2">
    <source>
        <dbReference type="ARBA" id="ARBA00022643"/>
    </source>
</evidence>
<dbReference type="InterPro" id="IPR029039">
    <property type="entry name" value="Flavoprotein-like_sf"/>
</dbReference>
<dbReference type="SUPFAM" id="SSF52218">
    <property type="entry name" value="Flavoproteins"/>
    <property type="match status" value="1"/>
</dbReference>
<evidence type="ECO:0000313" key="5">
    <source>
        <dbReference type="Proteomes" id="UP000621436"/>
    </source>
</evidence>
<evidence type="ECO:0000256" key="1">
    <source>
        <dbReference type="ARBA" id="ARBA00022630"/>
    </source>
</evidence>
<keyword evidence="5" id="KW-1185">Reference proteome</keyword>
<reference evidence="4" key="1">
    <citation type="submission" date="2020-11" db="EMBL/GenBank/DDBJ databases">
        <title>Halonatronomonas betainensis gen. nov., sp. nov. a novel haloalkaliphilic representative of the family Halanaerobiacae capable of betaine degradation.</title>
        <authorList>
            <person name="Boltyanskaya Y."/>
            <person name="Kevbrin V."/>
            <person name="Detkova E."/>
            <person name="Grouzdev D.S."/>
            <person name="Koziaeva V."/>
            <person name="Zhilina T."/>
        </authorList>
    </citation>
    <scope>NUCLEOTIDE SEQUENCE</scope>
    <source>
        <strain evidence="4">Z-7014</strain>
    </source>
</reference>
<dbReference type="GO" id="GO:0016491">
    <property type="term" value="F:oxidoreductase activity"/>
    <property type="evidence" value="ECO:0007669"/>
    <property type="project" value="InterPro"/>
</dbReference>
<dbReference type="Pfam" id="PF03358">
    <property type="entry name" value="FMN_red"/>
    <property type="match status" value="1"/>
</dbReference>
<comment type="caution">
    <text evidence="4">The sequence shown here is derived from an EMBL/GenBank/DDBJ whole genome shotgun (WGS) entry which is preliminary data.</text>
</comment>
<dbReference type="Proteomes" id="UP000621436">
    <property type="component" value="Unassembled WGS sequence"/>
</dbReference>
<dbReference type="EMBL" id="JADPIE010000002">
    <property type="protein sequence ID" value="MBF8436358.1"/>
    <property type="molecule type" value="Genomic_DNA"/>
</dbReference>
<dbReference type="AlphaFoldDB" id="A0A931AX08"/>
<dbReference type="InterPro" id="IPR051796">
    <property type="entry name" value="ISF_SsuE-like"/>
</dbReference>
<feature type="domain" description="NADPH-dependent FMN reductase-like" evidence="3">
    <location>
        <begin position="1"/>
        <end position="103"/>
    </location>
</feature>
<keyword evidence="1" id="KW-0285">Flavoprotein</keyword>
<dbReference type="Gene3D" id="3.40.50.360">
    <property type="match status" value="1"/>
</dbReference>
<keyword evidence="2" id="KW-0288">FMN</keyword>
<sequence>MKITVFNGSPRGIESNSHRIVKPLLEGAAKAGANVQEIFLVDHNIQHCRGCFNCWDKTPGKCTINDDMTDMISLYLESEIIGLATPVYNMYMTGLLKNFTDRLLPLATPHIQVSEEGEFYHEGRVNSFPSQFMIANSGFPGDNNFKIIQALTSLQPMVLEVYRNCGELLAQPEYDKYKKRVEDFYSELSKAGKELVNNGYVSDEIVENIHKELISDKDYMNLGNQYWDDELEKNKKGN</sequence>
<dbReference type="PANTHER" id="PTHR43278:SF2">
    <property type="entry name" value="IRON-SULFUR FLAVOPROTEIN"/>
    <property type="match status" value="1"/>
</dbReference>
<dbReference type="PANTHER" id="PTHR43278">
    <property type="entry name" value="NAD(P)H-DEPENDENT FMN-CONTAINING OXIDOREDUCTASE YWQN-RELATED"/>
    <property type="match status" value="1"/>
</dbReference>
<evidence type="ECO:0000313" key="4">
    <source>
        <dbReference type="EMBL" id="MBF8436358.1"/>
    </source>
</evidence>
<proteinExistence type="predicted"/>